<dbReference type="RefSeq" id="XP_029019774.1">
    <property type="nucleotide sequence ID" value="XM_029163941.3"/>
</dbReference>
<evidence type="ECO:0000256" key="5">
    <source>
        <dbReference type="ARBA" id="ARBA00022475"/>
    </source>
</evidence>
<evidence type="ECO:0000256" key="4">
    <source>
        <dbReference type="ARBA" id="ARBA00022452"/>
    </source>
</evidence>
<dbReference type="PANTHER" id="PTHR16399">
    <property type="entry name" value="GASDERMIN"/>
    <property type="match status" value="1"/>
</dbReference>
<feature type="domain" description="Gasdermin pore forming" evidence="12">
    <location>
        <begin position="1"/>
        <end position="70"/>
    </location>
</feature>
<dbReference type="GO" id="GO:0012501">
    <property type="term" value="P:programmed cell death"/>
    <property type="evidence" value="ECO:0007669"/>
    <property type="project" value="UniProtKB-KW"/>
</dbReference>
<evidence type="ECO:0000256" key="2">
    <source>
        <dbReference type="ARBA" id="ARBA00004651"/>
    </source>
</evidence>
<keyword evidence="5" id="KW-1003">Cell membrane</keyword>
<keyword evidence="6" id="KW-0963">Cytoplasm</keyword>
<keyword evidence="4" id="KW-1134">Transmembrane beta strand</keyword>
<name>A0A6P7NQG5_BETSP</name>
<dbReference type="GO" id="GO:0005886">
    <property type="term" value="C:plasma membrane"/>
    <property type="evidence" value="ECO:0007669"/>
    <property type="project" value="UniProtKB-SubCell"/>
</dbReference>
<dbReference type="InParanoid" id="A0A6P7NQG5"/>
<keyword evidence="11" id="KW-0449">Lipoprotein</keyword>
<evidence type="ECO:0000256" key="9">
    <source>
        <dbReference type="ARBA" id="ARBA00023136"/>
    </source>
</evidence>
<evidence type="ECO:0000313" key="15">
    <source>
        <dbReference type="RefSeq" id="XP_029019774.1"/>
    </source>
</evidence>
<dbReference type="InterPro" id="IPR040460">
    <property type="entry name" value="Gasdermin_pore"/>
</dbReference>
<dbReference type="Proteomes" id="UP000515150">
    <property type="component" value="Chromosome 9"/>
</dbReference>
<dbReference type="PANTHER" id="PTHR16399:SF18">
    <property type="entry name" value="GASDERMIN-A"/>
    <property type="match status" value="1"/>
</dbReference>
<gene>
    <name evidence="15" type="primary">LOC114863098</name>
</gene>
<dbReference type="KEGG" id="bspl:114863098"/>
<accession>A0A6P7NQG5</accession>
<feature type="domain" description="Gasdermin PUB" evidence="13">
    <location>
        <begin position="235"/>
        <end position="326"/>
    </location>
</feature>
<reference evidence="15" key="1">
    <citation type="submission" date="2025-08" db="UniProtKB">
        <authorList>
            <consortium name="RefSeq"/>
        </authorList>
    </citation>
    <scope>IDENTIFICATION</scope>
</reference>
<dbReference type="GeneID" id="114863098"/>
<evidence type="ECO:0000256" key="8">
    <source>
        <dbReference type="ARBA" id="ARBA00022692"/>
    </source>
</evidence>
<proteinExistence type="inferred from homology"/>
<evidence type="ECO:0000259" key="13">
    <source>
        <dbReference type="Pfam" id="PF17708"/>
    </source>
</evidence>
<evidence type="ECO:0000256" key="10">
    <source>
        <dbReference type="ARBA" id="ARBA00023139"/>
    </source>
</evidence>
<dbReference type="Pfam" id="PF04598">
    <property type="entry name" value="Gasdermin"/>
    <property type="match status" value="1"/>
</dbReference>
<evidence type="ECO:0000256" key="11">
    <source>
        <dbReference type="ARBA" id="ARBA00023288"/>
    </source>
</evidence>
<dbReference type="AlphaFoldDB" id="A0A6P7NQG5"/>
<dbReference type="InterPro" id="IPR041263">
    <property type="entry name" value="Gasdermin_PUB"/>
</dbReference>
<keyword evidence="8" id="KW-0812">Transmembrane</keyword>
<protein>
    <submittedName>
        <fullName evidence="15">Uncharacterized protein LOC114863098</fullName>
    </submittedName>
</protein>
<dbReference type="GO" id="GO:0005737">
    <property type="term" value="C:cytoplasm"/>
    <property type="evidence" value="ECO:0007669"/>
    <property type="project" value="UniProtKB-SubCell"/>
</dbReference>
<sequence>MFSARTRAVVKSLGAEGDLIYNENINETIKMLTLVKVKQKRFWPVVTYTIIDQTLLDLLEDEADVPPDYTEDVLTENFKNHTGRYSSHCAAAQYTVTRPKPKKLKKKSVEMLKVKKCEKLMFVYQIVYNSSSVEFCGKVGQHASVSTNFKSFFKLNVLDTKEEETTFTVPQESTLAYGLMQISTEDGTLGIPPRTRKLKQYNKGWWNFSQDGEEEGPGPTLPQVNREIQMKGRVLQPLEDLPASTRSDLLKTMSELLEDRRALALLEQTLDQDATEPCNTKCQPVSLFMDLLEASGASTSQRDAAHLLISAMNTLPDDVPARLIRCHPDVLTILNQLVDGQIQLAELLPPPLQEEGELRWAAQLLCCSPQMLTELSEQWDRPELPVGVLLEVLALVVRGLSLMQPSIDP</sequence>
<comment type="similarity">
    <text evidence="3">Belongs to the gasdermin family.</text>
</comment>
<evidence type="ECO:0000259" key="12">
    <source>
        <dbReference type="Pfam" id="PF04598"/>
    </source>
</evidence>
<keyword evidence="10" id="KW-0564">Palmitate</keyword>
<evidence type="ECO:0000256" key="6">
    <source>
        <dbReference type="ARBA" id="ARBA00022490"/>
    </source>
</evidence>
<dbReference type="Pfam" id="PF17708">
    <property type="entry name" value="Gasdermin_C"/>
    <property type="match status" value="1"/>
</dbReference>
<keyword evidence="7" id="KW-1210">Necrosis</keyword>
<comment type="subcellular location">
    <subcellularLocation>
        <location evidence="2">Cell membrane</location>
        <topology evidence="2">Multi-pass membrane protein</topology>
    </subcellularLocation>
    <subcellularLocation>
        <location evidence="1">Cytoplasm</location>
    </subcellularLocation>
</comment>
<evidence type="ECO:0000256" key="3">
    <source>
        <dbReference type="ARBA" id="ARBA00009279"/>
    </source>
</evidence>
<evidence type="ECO:0000313" key="14">
    <source>
        <dbReference type="Proteomes" id="UP000515150"/>
    </source>
</evidence>
<keyword evidence="9" id="KW-0472">Membrane</keyword>
<organism evidence="14 15">
    <name type="scientific">Betta splendens</name>
    <name type="common">Siamese fighting fish</name>
    <dbReference type="NCBI Taxonomy" id="158456"/>
    <lineage>
        <taxon>Eukaryota</taxon>
        <taxon>Metazoa</taxon>
        <taxon>Chordata</taxon>
        <taxon>Craniata</taxon>
        <taxon>Vertebrata</taxon>
        <taxon>Euteleostomi</taxon>
        <taxon>Actinopterygii</taxon>
        <taxon>Neopterygii</taxon>
        <taxon>Teleostei</taxon>
        <taxon>Neoteleostei</taxon>
        <taxon>Acanthomorphata</taxon>
        <taxon>Anabantaria</taxon>
        <taxon>Anabantiformes</taxon>
        <taxon>Anabantoidei</taxon>
        <taxon>Osphronemidae</taxon>
        <taxon>Betta</taxon>
    </lineage>
</organism>
<keyword evidence="14" id="KW-1185">Reference proteome</keyword>
<evidence type="ECO:0000256" key="7">
    <source>
        <dbReference type="ARBA" id="ARBA00022590"/>
    </source>
</evidence>
<evidence type="ECO:0000256" key="1">
    <source>
        <dbReference type="ARBA" id="ARBA00004496"/>
    </source>
</evidence>
<dbReference type="InterPro" id="IPR007677">
    <property type="entry name" value="Gasdermin"/>
</dbReference>
<dbReference type="OrthoDB" id="8445642at2759"/>